<organism evidence="2">
    <name type="scientific">Herbaspirillum huttiense subsp. nephrolepidis</name>
    <dbReference type="NCBI Taxonomy" id="3075126"/>
    <lineage>
        <taxon>Bacteria</taxon>
        <taxon>Pseudomonadati</taxon>
        <taxon>Pseudomonadota</taxon>
        <taxon>Betaproteobacteria</taxon>
        <taxon>Burkholderiales</taxon>
        <taxon>Oxalobacteraceae</taxon>
        <taxon>Herbaspirillum</taxon>
    </lineage>
</organism>
<proteinExistence type="predicted"/>
<name>A0AAE4G7I5_9BURK</name>
<protein>
    <submittedName>
        <fullName evidence="2">Imm45 family immunity protein</fullName>
    </submittedName>
</protein>
<dbReference type="EMBL" id="JAVRAA010000003">
    <property type="protein sequence ID" value="MDT0336524.1"/>
    <property type="molecule type" value="Genomic_DNA"/>
</dbReference>
<accession>A0AAE4G7I5</accession>
<dbReference type="RefSeq" id="WP_310836599.1">
    <property type="nucleotide sequence ID" value="NZ_JAVLSM010000004.1"/>
</dbReference>
<reference evidence="2" key="1">
    <citation type="submission" date="2023-02" db="EMBL/GenBank/DDBJ databases">
        <title>Description of Herbaspirillum huttiense subsp. nephrolepsisexaltata and Herbaspirillum huttiense subsp. lycopersicon.</title>
        <authorList>
            <person name="Poudel M."/>
            <person name="Sharma A."/>
            <person name="Goss E."/>
            <person name="Tapia J.H."/>
            <person name="Harmon C.M."/>
            <person name="Jones J.B."/>
        </authorList>
    </citation>
    <scope>NUCLEOTIDE SEQUENCE</scope>
    <source>
        <strain evidence="2">NC40101</strain>
    </source>
</reference>
<evidence type="ECO:0000313" key="2">
    <source>
        <dbReference type="EMBL" id="MDT0336524.1"/>
    </source>
</evidence>
<evidence type="ECO:0000259" key="1">
    <source>
        <dbReference type="Pfam" id="PF15572"/>
    </source>
</evidence>
<dbReference type="InterPro" id="IPR029077">
    <property type="entry name" value="Imm45"/>
</dbReference>
<sequence>MMEWENLVGLKCEAISNGAIFRAEAEWPYEEKVDFMLVDLPVAERNYAILVATGLKAGLVLVRLPEDASYEHGRGISRQWLVQNWSKWIYPECPVEKVMYLPRYKTQDLE</sequence>
<dbReference type="Pfam" id="PF15572">
    <property type="entry name" value="Imm45"/>
    <property type="match status" value="1"/>
</dbReference>
<gene>
    <name evidence="2" type="primary">imm45</name>
    <name evidence="2" type="ORF">RJN63_06795</name>
</gene>
<comment type="caution">
    <text evidence="2">The sequence shown here is derived from an EMBL/GenBank/DDBJ whole genome shotgun (WGS) entry which is preliminary data.</text>
</comment>
<dbReference type="AlphaFoldDB" id="A0AAE4G7I5"/>
<feature type="domain" description="Immunity protein 45" evidence="1">
    <location>
        <begin position="9"/>
        <end position="99"/>
    </location>
</feature>